<evidence type="ECO:0000256" key="3">
    <source>
        <dbReference type="ARBA" id="ARBA00011489"/>
    </source>
</evidence>
<dbReference type="InterPro" id="IPR006702">
    <property type="entry name" value="CASP_dom"/>
</dbReference>
<comment type="similarity">
    <text evidence="2 8">Belongs to the Casparian strip membrane proteins (CASP) family.</text>
</comment>
<dbReference type="GO" id="GO:0005886">
    <property type="term" value="C:plasma membrane"/>
    <property type="evidence" value="ECO:0007669"/>
    <property type="project" value="UniProtKB-SubCell"/>
</dbReference>
<dbReference type="InterPro" id="IPR006459">
    <property type="entry name" value="CASP/CASPL"/>
</dbReference>
<accession>A0A8T0H6U9</accession>
<keyword evidence="6 8" id="KW-1133">Transmembrane helix</keyword>
<evidence type="ECO:0000313" key="10">
    <source>
        <dbReference type="EMBL" id="KAG0566427.1"/>
    </source>
</evidence>
<evidence type="ECO:0000256" key="1">
    <source>
        <dbReference type="ARBA" id="ARBA00004651"/>
    </source>
</evidence>
<evidence type="ECO:0000256" key="8">
    <source>
        <dbReference type="RuleBase" id="RU361233"/>
    </source>
</evidence>
<reference evidence="10" key="1">
    <citation type="submission" date="2020-06" db="EMBL/GenBank/DDBJ databases">
        <title>WGS assembly of Ceratodon purpureus strain R40.</title>
        <authorList>
            <person name="Carey S.B."/>
            <person name="Jenkins J."/>
            <person name="Shu S."/>
            <person name="Lovell J.T."/>
            <person name="Sreedasyam A."/>
            <person name="Maumus F."/>
            <person name="Tiley G.P."/>
            <person name="Fernandez-Pozo N."/>
            <person name="Barry K."/>
            <person name="Chen C."/>
            <person name="Wang M."/>
            <person name="Lipzen A."/>
            <person name="Daum C."/>
            <person name="Saski C.A."/>
            <person name="Payton A.C."/>
            <person name="Mcbreen J.C."/>
            <person name="Conrad R.E."/>
            <person name="Kollar L.M."/>
            <person name="Olsson S."/>
            <person name="Huttunen S."/>
            <person name="Landis J.B."/>
            <person name="Wickett N.J."/>
            <person name="Johnson M.G."/>
            <person name="Rensing S.A."/>
            <person name="Grimwood J."/>
            <person name="Schmutz J."/>
            <person name="Mcdaniel S.F."/>
        </authorList>
    </citation>
    <scope>NUCLEOTIDE SEQUENCE</scope>
    <source>
        <strain evidence="10">R40</strain>
    </source>
</reference>
<dbReference type="Proteomes" id="UP000822688">
    <property type="component" value="Chromosome 7"/>
</dbReference>
<dbReference type="PANTHER" id="PTHR33573">
    <property type="entry name" value="CASP-LIKE PROTEIN 4A4"/>
    <property type="match status" value="1"/>
</dbReference>
<dbReference type="Pfam" id="PF04535">
    <property type="entry name" value="CASP_dom"/>
    <property type="match status" value="1"/>
</dbReference>
<feature type="transmembrane region" description="Helical" evidence="8">
    <location>
        <begin position="52"/>
        <end position="74"/>
    </location>
</feature>
<gene>
    <name evidence="10" type="ORF">KC19_7G063000</name>
</gene>
<proteinExistence type="inferred from homology"/>
<keyword evidence="5 8" id="KW-0812">Transmembrane</keyword>
<evidence type="ECO:0000256" key="5">
    <source>
        <dbReference type="ARBA" id="ARBA00022692"/>
    </source>
</evidence>
<keyword evidence="11" id="KW-1185">Reference proteome</keyword>
<dbReference type="NCBIfam" id="TIGR01569">
    <property type="entry name" value="A_tha_TIGR01569"/>
    <property type="match status" value="1"/>
</dbReference>
<dbReference type="AlphaFoldDB" id="A0A8T0H6U9"/>
<feature type="transmembrane region" description="Helical" evidence="8">
    <location>
        <begin position="137"/>
        <end position="159"/>
    </location>
</feature>
<evidence type="ECO:0000256" key="4">
    <source>
        <dbReference type="ARBA" id="ARBA00022475"/>
    </source>
</evidence>
<name>A0A8T0H6U9_CERPU</name>
<evidence type="ECO:0000259" key="9">
    <source>
        <dbReference type="Pfam" id="PF04535"/>
    </source>
</evidence>
<evidence type="ECO:0000256" key="6">
    <source>
        <dbReference type="ARBA" id="ARBA00022989"/>
    </source>
</evidence>
<feature type="transmembrane region" description="Helical" evidence="8">
    <location>
        <begin position="104"/>
        <end position="125"/>
    </location>
</feature>
<keyword evidence="4 8" id="KW-1003">Cell membrane</keyword>
<feature type="domain" description="Casparian strip membrane protein" evidence="9">
    <location>
        <begin position="51"/>
        <end position="207"/>
    </location>
</feature>
<dbReference type="PANTHER" id="PTHR33573:SF50">
    <property type="entry name" value="CASP-LIKE PROTEIN 4A3"/>
    <property type="match status" value="1"/>
</dbReference>
<comment type="caution">
    <text evidence="10">The sequence shown here is derived from an EMBL/GenBank/DDBJ whole genome shotgun (WGS) entry which is preliminary data.</text>
</comment>
<comment type="subcellular location">
    <subcellularLocation>
        <location evidence="1 8">Cell membrane</location>
        <topology evidence="1 8">Multi-pass membrane protein</topology>
    </subcellularLocation>
</comment>
<dbReference type="EMBL" id="CM026428">
    <property type="protein sequence ID" value="KAG0566427.1"/>
    <property type="molecule type" value="Genomic_DNA"/>
</dbReference>
<evidence type="ECO:0000256" key="7">
    <source>
        <dbReference type="ARBA" id="ARBA00023136"/>
    </source>
</evidence>
<sequence>MAGTAFVSEYFEKRAPGTGRMEHAEPAPAFGTQATPPAMYQQGQSSKGRGTIIVSVVLRLLTFLFALIAVAILASSKGRYGIQAEDGSVQVQTVKFTVLRAFKYLFSACCIVAVYSLAVMTLSLISLCVRALANSKIILWIIFTCDQVLAYLLISAGAAGANGVMVSNKDENITGFTGLLSCTNLGLGDFCNKAAASVGLAFAAFLFLAITSVLSSRRLFRH</sequence>
<organism evidence="10 11">
    <name type="scientific">Ceratodon purpureus</name>
    <name type="common">Fire moss</name>
    <name type="synonym">Dicranum purpureum</name>
    <dbReference type="NCBI Taxonomy" id="3225"/>
    <lineage>
        <taxon>Eukaryota</taxon>
        <taxon>Viridiplantae</taxon>
        <taxon>Streptophyta</taxon>
        <taxon>Embryophyta</taxon>
        <taxon>Bryophyta</taxon>
        <taxon>Bryophytina</taxon>
        <taxon>Bryopsida</taxon>
        <taxon>Dicranidae</taxon>
        <taxon>Pseudoditrichales</taxon>
        <taxon>Ditrichaceae</taxon>
        <taxon>Ceratodon</taxon>
    </lineage>
</organism>
<feature type="transmembrane region" description="Helical" evidence="8">
    <location>
        <begin position="194"/>
        <end position="214"/>
    </location>
</feature>
<protein>
    <recommendedName>
        <fullName evidence="8">CASP-like protein</fullName>
    </recommendedName>
</protein>
<comment type="subunit">
    <text evidence="3 8">Homodimer and heterodimers.</text>
</comment>
<keyword evidence="7 8" id="KW-0472">Membrane</keyword>
<evidence type="ECO:0000256" key="2">
    <source>
        <dbReference type="ARBA" id="ARBA00007651"/>
    </source>
</evidence>
<evidence type="ECO:0000313" key="11">
    <source>
        <dbReference type="Proteomes" id="UP000822688"/>
    </source>
</evidence>